<dbReference type="InParanoid" id="L7JZI5"/>
<keyword evidence="1" id="KW-0472">Membrane</keyword>
<evidence type="ECO:0000313" key="2">
    <source>
        <dbReference type="EMBL" id="ELQ76466.1"/>
    </source>
</evidence>
<dbReference type="Proteomes" id="UP000011185">
    <property type="component" value="Unassembled WGS sequence"/>
</dbReference>
<dbReference type="VEuPathDB" id="MicrosporidiaDB:THOM_0575"/>
<protein>
    <submittedName>
        <fullName evidence="2">Uncharacterized protein</fullName>
    </submittedName>
</protein>
<accession>L7JZI5</accession>
<organism evidence="2 3">
    <name type="scientific">Trachipleistophora hominis</name>
    <name type="common">Microsporidian parasite</name>
    <dbReference type="NCBI Taxonomy" id="72359"/>
    <lineage>
        <taxon>Eukaryota</taxon>
        <taxon>Fungi</taxon>
        <taxon>Fungi incertae sedis</taxon>
        <taxon>Microsporidia</taxon>
        <taxon>Pleistophoridae</taxon>
        <taxon>Trachipleistophora</taxon>
    </lineage>
</organism>
<keyword evidence="3" id="KW-1185">Reference proteome</keyword>
<dbReference type="HOGENOM" id="CLU_912721_0_0_1"/>
<reference evidence="2 3" key="1">
    <citation type="journal article" date="2012" name="PLoS Pathog.">
        <title>The genome of the obligate intracellular parasite Trachipleistophora hominis: new insights into microsporidian genome dynamics and reductive evolution.</title>
        <authorList>
            <person name="Heinz E."/>
            <person name="Williams T.A."/>
            <person name="Nakjang S."/>
            <person name="Noel C.J."/>
            <person name="Swan D.C."/>
            <person name="Goldberg A.V."/>
            <person name="Harris S.R."/>
            <person name="Weinmaier T."/>
            <person name="Markert S."/>
            <person name="Becher D."/>
            <person name="Bernhardt J."/>
            <person name="Dagan T."/>
            <person name="Hacker C."/>
            <person name="Lucocq J.M."/>
            <person name="Schweder T."/>
            <person name="Rattei T."/>
            <person name="Hall N."/>
            <person name="Hirt R.P."/>
            <person name="Embley T.M."/>
        </authorList>
    </citation>
    <scope>NUCLEOTIDE SEQUENCE [LARGE SCALE GENOMIC DNA]</scope>
</reference>
<evidence type="ECO:0000313" key="3">
    <source>
        <dbReference type="Proteomes" id="UP000011185"/>
    </source>
</evidence>
<name>L7JZI5_TRAHO</name>
<keyword evidence="1" id="KW-1133">Transmembrane helix</keyword>
<gene>
    <name evidence="2" type="ORF">THOM_0575</name>
</gene>
<dbReference type="EMBL" id="JH993846">
    <property type="protein sequence ID" value="ELQ76466.1"/>
    <property type="molecule type" value="Genomic_DNA"/>
</dbReference>
<sequence>MRSLFRFVMLYLNLIALILVLNIIKSSTVSDGEKVLGEDTVYPSDTHGLFRRSVAREKGGERTQMLSRINDIDTCPFCKCGNRKEINDSDAEDHENEQLLGSGDKATKETEAMDKVRDDISTLNSVRDTDSQILVCEVKSLGEVIGSTHNDQLDKDLEFEEYEGRGTCSTGDYSLDKIGEPVGIQNQVITDEPCSSKFNHVFEAELAQDYSTSEIDSKVFHNESFNDLSNRMSTGANEFKDKGSPDFNVLLGSKENINLSKMMSCSGTSCNSKNENCDQVGYCDSVSEASFIVFMMLVLLWAIFH</sequence>
<dbReference type="AlphaFoldDB" id="L7JZI5"/>
<proteinExistence type="predicted"/>
<keyword evidence="1" id="KW-0812">Transmembrane</keyword>
<evidence type="ECO:0000256" key="1">
    <source>
        <dbReference type="SAM" id="Phobius"/>
    </source>
</evidence>
<feature type="transmembrane region" description="Helical" evidence="1">
    <location>
        <begin position="7"/>
        <end position="24"/>
    </location>
</feature>